<evidence type="ECO:0000256" key="2">
    <source>
        <dbReference type="ARBA" id="ARBA00010072"/>
    </source>
</evidence>
<feature type="transmembrane region" description="Helical" evidence="8">
    <location>
        <begin position="190"/>
        <end position="209"/>
    </location>
</feature>
<evidence type="ECO:0000313" key="11">
    <source>
        <dbReference type="Proteomes" id="UP000050580"/>
    </source>
</evidence>
<dbReference type="STRING" id="1610491.AAV94_04565"/>
<evidence type="ECO:0000256" key="1">
    <source>
        <dbReference type="ARBA" id="ARBA00004429"/>
    </source>
</evidence>
<feature type="domain" description="ABC transmembrane type-1" evidence="9">
    <location>
        <begin position="21"/>
        <end position="209"/>
    </location>
</feature>
<dbReference type="InterPro" id="IPR010065">
    <property type="entry name" value="AA_ABC_transptr_permease_3TM"/>
</dbReference>
<dbReference type="InterPro" id="IPR000515">
    <property type="entry name" value="MetI-like"/>
</dbReference>
<keyword evidence="4" id="KW-1003">Cell membrane</keyword>
<protein>
    <submittedName>
        <fullName evidence="10">Polar amino acid ABC transporter permease</fullName>
    </submittedName>
</protein>
<comment type="caution">
    <text evidence="10">The sequence shown here is derived from an EMBL/GenBank/DDBJ whole genome shotgun (WGS) entry which is preliminary data.</text>
</comment>
<dbReference type="GO" id="GO:0006865">
    <property type="term" value="P:amino acid transport"/>
    <property type="evidence" value="ECO:0007669"/>
    <property type="project" value="TreeGrafter"/>
</dbReference>
<keyword evidence="6 8" id="KW-1133">Transmembrane helix</keyword>
<dbReference type="PANTHER" id="PTHR30614:SF35">
    <property type="entry name" value="ABC TRANSPORTER PERMEASE PROTEIN"/>
    <property type="match status" value="1"/>
</dbReference>
<dbReference type="PROSITE" id="PS50928">
    <property type="entry name" value="ABC_TM1"/>
    <property type="match status" value="1"/>
</dbReference>
<evidence type="ECO:0000256" key="6">
    <source>
        <dbReference type="ARBA" id="ARBA00022989"/>
    </source>
</evidence>
<evidence type="ECO:0000313" key="10">
    <source>
        <dbReference type="EMBL" id="KKW68395.1"/>
    </source>
</evidence>
<name>A0A0U1Q1C6_9BURK</name>
<gene>
    <name evidence="10" type="ORF">AAV94_04565</name>
</gene>
<reference evidence="10 11" key="1">
    <citation type="submission" date="2015-05" db="EMBL/GenBank/DDBJ databases">
        <title>Draft genome sequence of Lampropedia sp. CT6, isolated from the microbial mat of a hot water spring, located at Manikaran, India.</title>
        <authorList>
            <person name="Tripathi C."/>
            <person name="Rani P."/>
            <person name="Mahato N.K."/>
            <person name="Lal R."/>
        </authorList>
    </citation>
    <scope>NUCLEOTIDE SEQUENCE [LARGE SCALE GENOMIC DNA]</scope>
    <source>
        <strain evidence="10 11">CT6</strain>
    </source>
</reference>
<sequence length="220" mass="24222">MPMTFDLMPVLAQWPILLKGLLLTLLLTAVGTPLGVLLGIACGWLRVHGLGPVRLAVGAFVELMRNTPFIIQLFFIFFGLPAMGFRLSPLQASLIAMTLNLGAYSAEIVRAGMQATPKGLVEAAQSLAMNRWQVFRHVVLPPSLKRVWPALVSQIILVMLGTSVCSQISLEEMTYSANLISSRTFRNFEAYVLVAAAYLALAIVLRRLLNWAGPRWLFGR</sequence>
<organism evidence="10 11">
    <name type="scientific">Lampropedia cohaerens</name>
    <dbReference type="NCBI Taxonomy" id="1610491"/>
    <lineage>
        <taxon>Bacteria</taxon>
        <taxon>Pseudomonadati</taxon>
        <taxon>Pseudomonadota</taxon>
        <taxon>Betaproteobacteria</taxon>
        <taxon>Burkholderiales</taxon>
        <taxon>Comamonadaceae</taxon>
        <taxon>Lampropedia</taxon>
    </lineage>
</organism>
<feature type="transmembrane region" description="Helical" evidence="8">
    <location>
        <begin position="67"/>
        <end position="87"/>
    </location>
</feature>
<keyword evidence="5 8" id="KW-0812">Transmembrane</keyword>
<dbReference type="InterPro" id="IPR043429">
    <property type="entry name" value="ArtM/GltK/GlnP/TcyL/YhdX-like"/>
</dbReference>
<keyword evidence="3 8" id="KW-0813">Transport</keyword>
<feature type="transmembrane region" description="Helical" evidence="8">
    <location>
        <begin position="147"/>
        <end position="170"/>
    </location>
</feature>
<keyword evidence="7 8" id="KW-0472">Membrane</keyword>
<comment type="subcellular location">
    <subcellularLocation>
        <location evidence="1">Cell inner membrane</location>
        <topology evidence="1">Multi-pass membrane protein</topology>
    </subcellularLocation>
    <subcellularLocation>
        <location evidence="8">Cell membrane</location>
        <topology evidence="8">Multi-pass membrane protein</topology>
    </subcellularLocation>
</comment>
<evidence type="ECO:0000256" key="4">
    <source>
        <dbReference type="ARBA" id="ARBA00022475"/>
    </source>
</evidence>
<evidence type="ECO:0000256" key="3">
    <source>
        <dbReference type="ARBA" id="ARBA00022448"/>
    </source>
</evidence>
<dbReference type="Proteomes" id="UP000050580">
    <property type="component" value="Unassembled WGS sequence"/>
</dbReference>
<evidence type="ECO:0000256" key="5">
    <source>
        <dbReference type="ARBA" id="ARBA00022692"/>
    </source>
</evidence>
<comment type="similarity">
    <text evidence="2">Belongs to the binding-protein-dependent transport system permease family. HisMQ subfamily.</text>
</comment>
<dbReference type="PATRIC" id="fig|1610491.3.peg.974"/>
<dbReference type="NCBIfam" id="TIGR01726">
    <property type="entry name" value="HEQRo_perm_3TM"/>
    <property type="match status" value="1"/>
</dbReference>
<dbReference type="CDD" id="cd06261">
    <property type="entry name" value="TM_PBP2"/>
    <property type="match status" value="1"/>
</dbReference>
<evidence type="ECO:0000259" key="9">
    <source>
        <dbReference type="PROSITE" id="PS50928"/>
    </source>
</evidence>
<dbReference type="EMBL" id="LBNQ01000019">
    <property type="protein sequence ID" value="KKW68395.1"/>
    <property type="molecule type" value="Genomic_DNA"/>
</dbReference>
<dbReference type="PANTHER" id="PTHR30614">
    <property type="entry name" value="MEMBRANE COMPONENT OF AMINO ACID ABC TRANSPORTER"/>
    <property type="match status" value="1"/>
</dbReference>
<dbReference type="SUPFAM" id="SSF161098">
    <property type="entry name" value="MetI-like"/>
    <property type="match status" value="1"/>
</dbReference>
<dbReference type="InterPro" id="IPR035906">
    <property type="entry name" value="MetI-like_sf"/>
</dbReference>
<dbReference type="GO" id="GO:0043190">
    <property type="term" value="C:ATP-binding cassette (ABC) transporter complex"/>
    <property type="evidence" value="ECO:0007669"/>
    <property type="project" value="InterPro"/>
</dbReference>
<evidence type="ECO:0000256" key="8">
    <source>
        <dbReference type="RuleBase" id="RU363032"/>
    </source>
</evidence>
<keyword evidence="11" id="KW-1185">Reference proteome</keyword>
<evidence type="ECO:0000256" key="7">
    <source>
        <dbReference type="ARBA" id="ARBA00023136"/>
    </source>
</evidence>
<feature type="transmembrane region" description="Helical" evidence="8">
    <location>
        <begin position="21"/>
        <end position="47"/>
    </location>
</feature>
<dbReference type="GO" id="GO:0022857">
    <property type="term" value="F:transmembrane transporter activity"/>
    <property type="evidence" value="ECO:0007669"/>
    <property type="project" value="InterPro"/>
</dbReference>
<accession>A0A0U1Q1C6</accession>
<dbReference type="AlphaFoldDB" id="A0A0U1Q1C6"/>
<dbReference type="Gene3D" id="1.10.3720.10">
    <property type="entry name" value="MetI-like"/>
    <property type="match status" value="1"/>
</dbReference>
<dbReference type="Pfam" id="PF00528">
    <property type="entry name" value="BPD_transp_1"/>
    <property type="match status" value="1"/>
</dbReference>
<proteinExistence type="inferred from homology"/>